<dbReference type="OrthoDB" id="9857916at2"/>
<feature type="domain" description="CheW-like" evidence="1">
    <location>
        <begin position="39"/>
        <end position="115"/>
    </location>
</feature>
<proteinExistence type="predicted"/>
<dbReference type="SUPFAM" id="SSF50341">
    <property type="entry name" value="CheW-like"/>
    <property type="match status" value="1"/>
</dbReference>
<organism evidence="2 3">
    <name type="scientific">Deferribacter autotrophicus</name>
    <dbReference type="NCBI Taxonomy" id="500465"/>
    <lineage>
        <taxon>Bacteria</taxon>
        <taxon>Pseudomonadati</taxon>
        <taxon>Deferribacterota</taxon>
        <taxon>Deferribacteres</taxon>
        <taxon>Deferribacterales</taxon>
        <taxon>Deferribacteraceae</taxon>
        <taxon>Deferribacter</taxon>
    </lineage>
</organism>
<evidence type="ECO:0000259" key="1">
    <source>
        <dbReference type="Pfam" id="PF01584"/>
    </source>
</evidence>
<dbReference type="Gene3D" id="2.30.30.40">
    <property type="entry name" value="SH3 Domains"/>
    <property type="match status" value="1"/>
</dbReference>
<evidence type="ECO:0000313" key="2">
    <source>
        <dbReference type="EMBL" id="KAA0258813.1"/>
    </source>
</evidence>
<name>A0A5A8F5T8_9BACT</name>
<dbReference type="RefSeq" id="WP_149265573.1">
    <property type="nucleotide sequence ID" value="NZ_VFJB01000003.1"/>
</dbReference>
<reference evidence="2 3" key="1">
    <citation type="submission" date="2019-06" db="EMBL/GenBank/DDBJ databases">
        <title>Genomic insights into carbon and energy metabolism of Deferribacter autotrophicus revealed new metabolic traits in the phylum Deferribacteres.</title>
        <authorList>
            <person name="Slobodkin A.I."/>
            <person name="Slobodkina G.B."/>
            <person name="Allioux M."/>
            <person name="Alain K."/>
            <person name="Jebbar M."/>
            <person name="Shadrin V."/>
            <person name="Kublanov I.V."/>
            <person name="Toshchakov S.V."/>
            <person name="Bonch-Osmolovskaya E.A."/>
        </authorList>
    </citation>
    <scope>NUCLEOTIDE SEQUENCE [LARGE SCALE GENOMIC DNA]</scope>
    <source>
        <strain evidence="2 3">SL50</strain>
    </source>
</reference>
<accession>A0A5A8F5T8</accession>
<dbReference type="EMBL" id="VFJB01000003">
    <property type="protein sequence ID" value="KAA0258813.1"/>
    <property type="molecule type" value="Genomic_DNA"/>
</dbReference>
<protein>
    <recommendedName>
        <fullName evidence="1">CheW-like domain-containing protein</fullName>
    </recommendedName>
</protein>
<dbReference type="Pfam" id="PF01584">
    <property type="entry name" value="CheW"/>
    <property type="match status" value="1"/>
</dbReference>
<dbReference type="Proteomes" id="UP000322876">
    <property type="component" value="Unassembled WGS sequence"/>
</dbReference>
<dbReference type="GO" id="GO:0006935">
    <property type="term" value="P:chemotaxis"/>
    <property type="evidence" value="ECO:0007669"/>
    <property type="project" value="InterPro"/>
</dbReference>
<dbReference type="AlphaFoldDB" id="A0A5A8F5T8"/>
<comment type="caution">
    <text evidence="2">The sequence shown here is derived from an EMBL/GenBank/DDBJ whole genome shotgun (WGS) entry which is preliminary data.</text>
</comment>
<dbReference type="InterPro" id="IPR002545">
    <property type="entry name" value="CheW-lke_dom"/>
</dbReference>
<evidence type="ECO:0000313" key="3">
    <source>
        <dbReference type="Proteomes" id="UP000322876"/>
    </source>
</evidence>
<dbReference type="Gene3D" id="2.40.50.180">
    <property type="entry name" value="CheA-289, Domain 4"/>
    <property type="match status" value="1"/>
</dbReference>
<gene>
    <name evidence="2" type="ORF">FHQ18_02365</name>
</gene>
<dbReference type="GO" id="GO:0007165">
    <property type="term" value="P:signal transduction"/>
    <property type="evidence" value="ECO:0007669"/>
    <property type="project" value="InterPro"/>
</dbReference>
<dbReference type="InterPro" id="IPR036061">
    <property type="entry name" value="CheW-like_dom_sf"/>
</dbReference>
<sequence>MKALMFECGKIGFLIDLNNLLHVSDINDIQRQGEDEILIFDFSKFLDGNTKPQYVIFLTDEKRYIGVLADKIYDIISYNEFKPFEKNSFDVEFIKGVVEYNHKLLYLLNAENLIEVAYEEKNNAS</sequence>
<keyword evidence="3" id="KW-1185">Reference proteome</keyword>